<dbReference type="Pfam" id="PF01015">
    <property type="entry name" value="Ribosomal_S3Ae"/>
    <property type="match status" value="1"/>
</dbReference>
<proteinExistence type="predicted"/>
<evidence type="ECO:0000256" key="1">
    <source>
        <dbReference type="ARBA" id="ARBA00022980"/>
    </source>
</evidence>
<evidence type="ECO:0000313" key="4">
    <source>
        <dbReference type="EMBL" id="HIH32837.1"/>
    </source>
</evidence>
<accession>A0A7J4KX37</accession>
<reference evidence="5" key="3">
    <citation type="submission" date="2021-05" db="EMBL/GenBank/DDBJ databases">
        <title>Protein family content uncovers lineage relationships and bacterial pathway maintenance mechanisms in DPANN archaea.</title>
        <authorList>
            <person name="Castelle C.J."/>
            <person name="Meheust R."/>
            <person name="Jaffe A.L."/>
            <person name="Seitz K."/>
            <person name="Gong X."/>
            <person name="Baker B.J."/>
            <person name="Banfield J.F."/>
        </authorList>
    </citation>
    <scope>NUCLEOTIDE SEQUENCE</scope>
    <source>
        <strain evidence="5">RIFCSPLOWO2_01_FULL_43_13</strain>
    </source>
</reference>
<evidence type="ECO:0000313" key="6">
    <source>
        <dbReference type="Proteomes" id="UP000527315"/>
    </source>
</evidence>
<evidence type="ECO:0008006" key="7">
    <source>
        <dbReference type="Google" id="ProtNLM"/>
    </source>
</evidence>
<sequence length="191" mass="22304">MVTAAKTLDKWKRKKWFKIFSPTLFEKREIGETPAEKVEQVIGRVVKVNARVLSGQLKKSHIDLLFKVKEVQGLNAETETAGMAVKPETLRRIVRRRNSKIDIVQDVKTKDGKKARVKTTIVCLRKIERRKETIIRHEIRERVEKEALEKSFEEFVYDVTFGNFPNSLFDLVKKIAGIKRIEVMRARQLNE</sequence>
<dbReference type="GO" id="GO:1990904">
    <property type="term" value="C:ribonucleoprotein complex"/>
    <property type="evidence" value="ECO:0007669"/>
    <property type="project" value="UniProtKB-KW"/>
</dbReference>
<dbReference type="EMBL" id="DUFW01000083">
    <property type="protein sequence ID" value="HIH21947.1"/>
    <property type="molecule type" value="Genomic_DNA"/>
</dbReference>
<dbReference type="GO" id="GO:0006412">
    <property type="term" value="P:translation"/>
    <property type="evidence" value="ECO:0007669"/>
    <property type="project" value="InterPro"/>
</dbReference>
<evidence type="ECO:0000313" key="5">
    <source>
        <dbReference type="EMBL" id="MBS3058703.1"/>
    </source>
</evidence>
<evidence type="ECO:0000313" key="3">
    <source>
        <dbReference type="EMBL" id="HIH21947.1"/>
    </source>
</evidence>
<dbReference type="EMBL" id="DUFJ01000028">
    <property type="protein sequence ID" value="HIH32837.1"/>
    <property type="molecule type" value="Genomic_DNA"/>
</dbReference>
<keyword evidence="2" id="KW-0687">Ribonucleoprotein</keyword>
<dbReference type="Proteomes" id="UP000590964">
    <property type="component" value="Unassembled WGS sequence"/>
</dbReference>
<gene>
    <name evidence="3" type="ORF">HA222_04805</name>
    <name evidence="4" type="ORF">HA227_01155</name>
    <name evidence="5" type="ORF">J4478_04875</name>
</gene>
<evidence type="ECO:0000256" key="2">
    <source>
        <dbReference type="ARBA" id="ARBA00023274"/>
    </source>
</evidence>
<dbReference type="Proteomes" id="UP000527315">
    <property type="component" value="Unassembled WGS sequence"/>
</dbReference>
<name>A0A7J4KX37_9ARCH</name>
<dbReference type="SMART" id="SM01397">
    <property type="entry name" value="Ribosomal_S3Ae"/>
    <property type="match status" value="1"/>
</dbReference>
<protein>
    <recommendedName>
        <fullName evidence="7">30S ribosomal protein S3ae</fullName>
    </recommendedName>
</protein>
<dbReference type="AlphaFoldDB" id="A0A7J4KX37"/>
<reference evidence="4" key="1">
    <citation type="journal article" date="2020" name="bioRxiv">
        <title>A rank-normalized archaeal taxonomy based on genome phylogeny resolves widespread incomplete and uneven classifications.</title>
        <authorList>
            <person name="Rinke C."/>
            <person name="Chuvochina M."/>
            <person name="Mussig A.J."/>
            <person name="Chaumeil P.-A."/>
            <person name="Waite D.W."/>
            <person name="Whitman W.B."/>
            <person name="Parks D.H."/>
            <person name="Hugenholtz P."/>
        </authorList>
    </citation>
    <scope>NUCLEOTIDE SEQUENCE</scope>
    <source>
        <strain evidence="4">UBA10036</strain>
        <strain evidence="3">UBA10191</strain>
    </source>
</reference>
<dbReference type="Proteomes" id="UP000680185">
    <property type="component" value="Unassembled WGS sequence"/>
</dbReference>
<keyword evidence="1" id="KW-0689">Ribosomal protein</keyword>
<reference evidence="5" key="2">
    <citation type="submission" date="2021-03" db="EMBL/GenBank/DDBJ databases">
        <authorList>
            <person name="Jaffe A."/>
        </authorList>
    </citation>
    <scope>NUCLEOTIDE SEQUENCE</scope>
    <source>
        <strain evidence="5">RIFCSPLOWO2_01_FULL_43_13</strain>
    </source>
</reference>
<dbReference type="InterPro" id="IPR001593">
    <property type="entry name" value="Ribosomal_eS1"/>
</dbReference>
<dbReference type="GO" id="GO:0003735">
    <property type="term" value="F:structural constituent of ribosome"/>
    <property type="evidence" value="ECO:0007669"/>
    <property type="project" value="InterPro"/>
</dbReference>
<dbReference type="GO" id="GO:0005840">
    <property type="term" value="C:ribosome"/>
    <property type="evidence" value="ECO:0007669"/>
    <property type="project" value="UniProtKB-KW"/>
</dbReference>
<organism evidence="4 6">
    <name type="scientific">Candidatus Iainarchaeum sp</name>
    <dbReference type="NCBI Taxonomy" id="3101447"/>
    <lineage>
        <taxon>Archaea</taxon>
        <taxon>Candidatus Iainarchaeota</taxon>
        <taxon>Candidatus Iainarchaeia</taxon>
        <taxon>Candidatus Iainarchaeales</taxon>
        <taxon>Candidatus Iainarchaeaceae</taxon>
        <taxon>Candidatus Iainarchaeum</taxon>
    </lineage>
</organism>
<dbReference type="EMBL" id="JAGVWB010000033">
    <property type="protein sequence ID" value="MBS3058703.1"/>
    <property type="molecule type" value="Genomic_DNA"/>
</dbReference>
<comment type="caution">
    <text evidence="4">The sequence shown here is derived from an EMBL/GenBank/DDBJ whole genome shotgun (WGS) entry which is preliminary data.</text>
</comment>